<dbReference type="STRING" id="342668.A0A1B8GTR7"/>
<evidence type="ECO:0000256" key="5">
    <source>
        <dbReference type="RuleBase" id="RU361153"/>
    </source>
</evidence>
<dbReference type="GeneID" id="28836132"/>
<dbReference type="Proteomes" id="UP000091956">
    <property type="component" value="Unassembled WGS sequence"/>
</dbReference>
<dbReference type="PANTHER" id="PTHR31297:SF13">
    <property type="entry name" value="PUTATIVE-RELATED"/>
    <property type="match status" value="1"/>
</dbReference>
<organism evidence="7 8">
    <name type="scientific">Pseudogymnoascus verrucosus</name>
    <dbReference type="NCBI Taxonomy" id="342668"/>
    <lineage>
        <taxon>Eukaryota</taxon>
        <taxon>Fungi</taxon>
        <taxon>Dikarya</taxon>
        <taxon>Ascomycota</taxon>
        <taxon>Pezizomycotina</taxon>
        <taxon>Leotiomycetes</taxon>
        <taxon>Thelebolales</taxon>
        <taxon>Thelebolaceae</taxon>
        <taxon>Pseudogymnoascus</taxon>
    </lineage>
</organism>
<dbReference type="OrthoDB" id="1887033at2759"/>
<accession>A0A1B8GTR7</accession>
<dbReference type="GO" id="GO:0009251">
    <property type="term" value="P:glucan catabolic process"/>
    <property type="evidence" value="ECO:0007669"/>
    <property type="project" value="TreeGrafter"/>
</dbReference>
<keyword evidence="3 5" id="KW-0326">Glycosidase</keyword>
<proteinExistence type="inferred from homology"/>
<dbReference type="InterPro" id="IPR001547">
    <property type="entry name" value="Glyco_hydro_5"/>
</dbReference>
<evidence type="ECO:0000313" key="7">
    <source>
        <dbReference type="EMBL" id="OBT99228.1"/>
    </source>
</evidence>
<evidence type="ECO:0000256" key="3">
    <source>
        <dbReference type="ARBA" id="ARBA00023295"/>
    </source>
</evidence>
<dbReference type="InterPro" id="IPR050386">
    <property type="entry name" value="Glycosyl_hydrolase_5"/>
</dbReference>
<dbReference type="RefSeq" id="XP_018132961.1">
    <property type="nucleotide sequence ID" value="XM_018272251.2"/>
</dbReference>
<feature type="domain" description="Glycoside hydrolase family 5" evidence="6">
    <location>
        <begin position="79"/>
        <end position="338"/>
    </location>
</feature>
<dbReference type="SUPFAM" id="SSF51445">
    <property type="entry name" value="(Trans)glycosidases"/>
    <property type="match status" value="1"/>
</dbReference>
<dbReference type="GO" id="GO:0008422">
    <property type="term" value="F:beta-glucosidase activity"/>
    <property type="evidence" value="ECO:0007669"/>
    <property type="project" value="TreeGrafter"/>
</dbReference>
<evidence type="ECO:0000256" key="2">
    <source>
        <dbReference type="ARBA" id="ARBA00022801"/>
    </source>
</evidence>
<dbReference type="GO" id="GO:0009986">
    <property type="term" value="C:cell surface"/>
    <property type="evidence" value="ECO:0007669"/>
    <property type="project" value="TreeGrafter"/>
</dbReference>
<protein>
    <recommendedName>
        <fullName evidence="6">Glycoside hydrolase family 5 domain-containing protein</fullName>
    </recommendedName>
</protein>
<reference evidence="8" key="2">
    <citation type="journal article" date="2018" name="Nat. Commun.">
        <title>Extreme sensitivity to ultraviolet light in the fungal pathogen causing white-nose syndrome of bats.</title>
        <authorList>
            <person name="Palmer J.M."/>
            <person name="Drees K.P."/>
            <person name="Foster J.T."/>
            <person name="Lindner D.L."/>
        </authorList>
    </citation>
    <scope>NUCLEOTIDE SEQUENCE [LARGE SCALE GENOMIC DNA]</scope>
    <source>
        <strain evidence="8">UAMH 10579</strain>
    </source>
</reference>
<dbReference type="GO" id="GO:0005576">
    <property type="term" value="C:extracellular region"/>
    <property type="evidence" value="ECO:0007669"/>
    <property type="project" value="TreeGrafter"/>
</dbReference>
<keyword evidence="4" id="KW-0961">Cell wall biogenesis/degradation</keyword>
<dbReference type="FunFam" id="3.20.20.80:FF:000130">
    <property type="entry name" value="Endoglucanase C"/>
    <property type="match status" value="1"/>
</dbReference>
<dbReference type="InterPro" id="IPR017853">
    <property type="entry name" value="GH"/>
</dbReference>
<comment type="similarity">
    <text evidence="1 5">Belongs to the glycosyl hydrolase 5 (cellulase A) family.</text>
</comment>
<evidence type="ECO:0000259" key="6">
    <source>
        <dbReference type="Pfam" id="PF00150"/>
    </source>
</evidence>
<dbReference type="Pfam" id="PF00150">
    <property type="entry name" value="Cellulase"/>
    <property type="match status" value="1"/>
</dbReference>
<dbReference type="Gene3D" id="3.20.20.80">
    <property type="entry name" value="Glycosidases"/>
    <property type="match status" value="1"/>
</dbReference>
<dbReference type="EMBL" id="KV460213">
    <property type="protein sequence ID" value="OBT99228.1"/>
    <property type="molecule type" value="Genomic_DNA"/>
</dbReference>
<dbReference type="PANTHER" id="PTHR31297">
    <property type="entry name" value="GLUCAN ENDO-1,6-BETA-GLUCOSIDASE B"/>
    <property type="match status" value="1"/>
</dbReference>
<reference evidence="7 8" key="1">
    <citation type="submission" date="2016-03" db="EMBL/GenBank/DDBJ databases">
        <title>Comparative genomics of Pseudogymnoascus destructans, the fungus causing white-nose syndrome of bats.</title>
        <authorList>
            <person name="Palmer J.M."/>
            <person name="Drees K.P."/>
            <person name="Foster J.T."/>
            <person name="Lindner D.L."/>
        </authorList>
    </citation>
    <scope>NUCLEOTIDE SEQUENCE [LARGE SCALE GENOMIC DNA]</scope>
    <source>
        <strain evidence="7 8">UAMH 10579</strain>
    </source>
</reference>
<evidence type="ECO:0000256" key="4">
    <source>
        <dbReference type="ARBA" id="ARBA00023316"/>
    </source>
</evidence>
<sequence>MLNGKINSILRVSGTSIVDGSGHTVILKGAALGGHMNMENFISGFSGHERQHRAALLKVLGKEKYDVFFDSFLDYFFTRADAHYFASLGLNCVRIPFNYAHFEDDFNPGVYLEKGFQLLDRVVEHCTAEGLYVVLDLHAVPGGQNQDWHSDSGISEALFWRFREFQDRAINLWVEIAKRYKGNPYVAGYNPLNEPADPEHKRLIKFYERIEAAIRSVDPDHILFLDGNTYSMDFRQFTAILPNCVYSMHDYSSMGFPSQEQYAGTVEHKTKLRKSFERKVEFMRKQKVPIWNGEFGPVYEFKSQKGHEEVNEKRYALLEEQLAIYAESGVSWSIWLYKDIGYQGMLHVSPESAWFKLLGPFMEKKARLGVDFWGRDDKEVAHIYAPVKQHFEDVVPKEHWNKKYPSPLWDMGRHIDRVLRECLLSEYLCFEMAEYFRGKTEDELRELAASFKFENCVQRGELNVILEKDAIKH</sequence>
<gene>
    <name evidence="7" type="ORF">VE01_02746</name>
</gene>
<dbReference type="GO" id="GO:0071555">
    <property type="term" value="P:cell wall organization"/>
    <property type="evidence" value="ECO:0007669"/>
    <property type="project" value="UniProtKB-KW"/>
</dbReference>
<keyword evidence="2 5" id="KW-0378">Hydrolase</keyword>
<evidence type="ECO:0000313" key="8">
    <source>
        <dbReference type="Proteomes" id="UP000091956"/>
    </source>
</evidence>
<name>A0A1B8GTR7_9PEZI</name>
<keyword evidence="8" id="KW-1185">Reference proteome</keyword>
<dbReference type="AlphaFoldDB" id="A0A1B8GTR7"/>
<evidence type="ECO:0000256" key="1">
    <source>
        <dbReference type="ARBA" id="ARBA00005641"/>
    </source>
</evidence>